<dbReference type="InterPro" id="IPR051911">
    <property type="entry name" value="SDR_oxidoreductase"/>
</dbReference>
<keyword evidence="4" id="KW-1185">Reference proteome</keyword>
<dbReference type="Gene3D" id="3.40.50.720">
    <property type="entry name" value="NAD(P)-binding Rossmann-like Domain"/>
    <property type="match status" value="1"/>
</dbReference>
<dbReference type="Pfam" id="PF00106">
    <property type="entry name" value="adh_short"/>
    <property type="match status" value="1"/>
</dbReference>
<reference evidence="3 4" key="1">
    <citation type="submission" date="2019-12" db="EMBL/GenBank/DDBJ databases">
        <title>Hymenobacter sp. HMF4947 Genome sequencing and assembly.</title>
        <authorList>
            <person name="Kang H."/>
            <person name="Cha I."/>
            <person name="Kim H."/>
            <person name="Joh K."/>
        </authorList>
    </citation>
    <scope>NUCLEOTIDE SEQUENCE [LARGE SCALE GENOMIC DNA]</scope>
    <source>
        <strain evidence="3 4">HMF4947</strain>
    </source>
</reference>
<dbReference type="EMBL" id="WQKZ01000007">
    <property type="protein sequence ID" value="MVN78886.1"/>
    <property type="molecule type" value="Genomic_DNA"/>
</dbReference>
<dbReference type="AlphaFoldDB" id="A0A7K1TKL6"/>
<dbReference type="PANTHER" id="PTHR43976">
    <property type="entry name" value="SHORT CHAIN DEHYDROGENASE"/>
    <property type="match status" value="1"/>
</dbReference>
<evidence type="ECO:0000256" key="2">
    <source>
        <dbReference type="ARBA" id="ARBA00023002"/>
    </source>
</evidence>
<keyword evidence="2" id="KW-0560">Oxidoreductase</keyword>
<name>A0A7K1TKL6_9BACT</name>
<dbReference type="InterPro" id="IPR036291">
    <property type="entry name" value="NAD(P)-bd_dom_sf"/>
</dbReference>
<gene>
    <name evidence="3" type="ORF">GO988_21355</name>
</gene>
<accession>A0A7K1TKL6</accession>
<comment type="similarity">
    <text evidence="1">Belongs to the short-chain dehydrogenases/reductases (SDR) family.</text>
</comment>
<evidence type="ECO:0000256" key="1">
    <source>
        <dbReference type="ARBA" id="ARBA00006484"/>
    </source>
</evidence>
<dbReference type="Proteomes" id="UP000441336">
    <property type="component" value="Unassembled WGS sequence"/>
</dbReference>
<protein>
    <submittedName>
        <fullName evidence="3">SDR family NAD(P)-dependent oxidoreductase</fullName>
    </submittedName>
</protein>
<dbReference type="SUPFAM" id="SSF51735">
    <property type="entry name" value="NAD(P)-binding Rossmann-fold domains"/>
    <property type="match status" value="1"/>
</dbReference>
<organism evidence="3 4">
    <name type="scientific">Hymenobacter ginkgonis</name>
    <dbReference type="NCBI Taxonomy" id="2682976"/>
    <lineage>
        <taxon>Bacteria</taxon>
        <taxon>Pseudomonadati</taxon>
        <taxon>Bacteroidota</taxon>
        <taxon>Cytophagia</taxon>
        <taxon>Cytophagales</taxon>
        <taxon>Hymenobacteraceae</taxon>
        <taxon>Hymenobacter</taxon>
    </lineage>
</organism>
<dbReference type="GO" id="GO:0016491">
    <property type="term" value="F:oxidoreductase activity"/>
    <property type="evidence" value="ECO:0007669"/>
    <property type="project" value="UniProtKB-KW"/>
</dbReference>
<sequence>MLSLLQQGGQLRVLIAFIYDGYFQQNDSHYRCFHLHWPGYRPLLCPARLAGRRHHAHSQQGARRFAYVGQCAGAAARRARRGQHCGRRGGCATRIRRPGVLFNNAGYALAGAFQAITPAQVQKQFNTYVYGVMNVTRAVLPQFREQKQGLILTTTSVGGHIAFPLYNATKFAFEDFMESAQPINQGKSRRGCSVLAPCGPRCRACFGLHDRSLLENLLRNPTT</sequence>
<evidence type="ECO:0000313" key="4">
    <source>
        <dbReference type="Proteomes" id="UP000441336"/>
    </source>
</evidence>
<dbReference type="PANTHER" id="PTHR43976:SF16">
    <property type="entry name" value="SHORT-CHAIN DEHYDROGENASE_REDUCTASE FAMILY PROTEIN"/>
    <property type="match status" value="1"/>
</dbReference>
<dbReference type="InterPro" id="IPR002347">
    <property type="entry name" value="SDR_fam"/>
</dbReference>
<evidence type="ECO:0000313" key="3">
    <source>
        <dbReference type="EMBL" id="MVN78886.1"/>
    </source>
</evidence>
<proteinExistence type="inferred from homology"/>
<comment type="caution">
    <text evidence="3">The sequence shown here is derived from an EMBL/GenBank/DDBJ whole genome shotgun (WGS) entry which is preliminary data.</text>
</comment>